<name>A0A1Y1QSG0_9GAMM</name>
<feature type="transmembrane region" description="Helical" evidence="7">
    <location>
        <begin position="182"/>
        <end position="204"/>
    </location>
</feature>
<reference evidence="9 10" key="1">
    <citation type="submission" date="2017-01" db="EMBL/GenBank/DDBJ databases">
        <title>Novel large sulfur bacteria in the metagenomes of groundwater-fed chemosynthetic microbial mats in the Lake Huron basin.</title>
        <authorList>
            <person name="Sharrar A.M."/>
            <person name="Flood B.E."/>
            <person name="Bailey J.V."/>
            <person name="Jones D.S."/>
            <person name="Biddanda B."/>
            <person name="Ruberg S.A."/>
            <person name="Marcus D.N."/>
            <person name="Dick G.J."/>
        </authorList>
    </citation>
    <scope>NUCLEOTIDE SEQUENCE [LARGE SCALE GENOMIC DNA]</scope>
    <source>
        <strain evidence="9">A8</strain>
    </source>
</reference>
<keyword evidence="1" id="KW-0813">Transport</keyword>
<keyword evidence="4" id="KW-0249">Electron transport</keyword>
<evidence type="ECO:0000256" key="3">
    <source>
        <dbReference type="ARBA" id="ARBA00022723"/>
    </source>
</evidence>
<dbReference type="PANTHER" id="PTHR30176">
    <property type="entry name" value="FERREDOXIN-TYPE PROTEIN NAPH"/>
    <property type="match status" value="1"/>
</dbReference>
<evidence type="ECO:0000313" key="10">
    <source>
        <dbReference type="Proteomes" id="UP000192491"/>
    </source>
</evidence>
<dbReference type="PROSITE" id="PS00198">
    <property type="entry name" value="4FE4S_FER_1"/>
    <property type="match status" value="1"/>
</dbReference>
<keyword evidence="7" id="KW-0472">Membrane</keyword>
<dbReference type="PANTHER" id="PTHR30176:SF3">
    <property type="entry name" value="FERREDOXIN-TYPE PROTEIN NAPH"/>
    <property type="match status" value="1"/>
</dbReference>
<dbReference type="Gene3D" id="3.30.70.20">
    <property type="match status" value="1"/>
</dbReference>
<dbReference type="InterPro" id="IPR032879">
    <property type="entry name" value="FixG_C"/>
</dbReference>
<keyword evidence="6" id="KW-0411">Iron-sulfur</keyword>
<evidence type="ECO:0000256" key="1">
    <source>
        <dbReference type="ARBA" id="ARBA00022448"/>
    </source>
</evidence>
<dbReference type="InterPro" id="IPR017896">
    <property type="entry name" value="4Fe4S_Fe-S-bd"/>
</dbReference>
<proteinExistence type="predicted"/>
<sequence>MSENPNKADTAGSADSGFYQKHTIIHPRKTSGRFTDLRKWAVWALLGLYYVLPWLTWKGQHLVLFDLPARKFYILGQTFWPQDIFYLAILLILAALVLFFVTALAGRVWCGYACPQTVWSEVFLWIEQWVEGDRPQQIKLDKAPWNKDKITKRTLKHVLWLVFSLLTGFTFVGYFVPMETLWTATITGTLGGWALFWVLFYGFATYGNAGFLREQVCIYMCPYSRFQSAMFDKDTLIISYDEARGEPRGSRKRGEEKPSDKGDCIDCTLCVQVCPTGIDIRDGLQYQCISCALCIDACDSIMDKMGYERGLVRYTTEHALHGGVTHVLRFRTFVYAGLLLLITAGLLYSISQRVPLEMDIIRDRNALFRDTGDGNIENIYTLKVINMDAKPHEFAVSVAGIEGIELRGAETIKVDSGRVAEVPVKVIVNPDHMTERSQEVMFHIEAKDDASLAQTQKARLLGPKL</sequence>
<dbReference type="InterPro" id="IPR017900">
    <property type="entry name" value="4Fe4S_Fe_S_CS"/>
</dbReference>
<dbReference type="Proteomes" id="UP000192491">
    <property type="component" value="Unassembled WGS sequence"/>
</dbReference>
<evidence type="ECO:0000256" key="4">
    <source>
        <dbReference type="ARBA" id="ARBA00022982"/>
    </source>
</evidence>
<dbReference type="Pfam" id="PF11614">
    <property type="entry name" value="FixG_C"/>
    <property type="match status" value="1"/>
</dbReference>
<accession>A0A1Y1QSG0</accession>
<keyword evidence="5" id="KW-0408">Iron</keyword>
<keyword evidence="7" id="KW-0812">Transmembrane</keyword>
<feature type="domain" description="4Fe-4S ferredoxin-type" evidence="8">
    <location>
        <begin position="255"/>
        <end position="283"/>
    </location>
</feature>
<protein>
    <submittedName>
        <fullName evidence="9">Cytochrome c oxidase accessory protein CcoG</fullName>
    </submittedName>
</protein>
<evidence type="ECO:0000313" key="9">
    <source>
        <dbReference type="EMBL" id="OQX12765.1"/>
    </source>
</evidence>
<dbReference type="InterPro" id="IPR014116">
    <property type="entry name" value="Cyt_c_oxidase_cbb3_FixG"/>
</dbReference>
<evidence type="ECO:0000256" key="6">
    <source>
        <dbReference type="ARBA" id="ARBA00023014"/>
    </source>
</evidence>
<evidence type="ECO:0000259" key="8">
    <source>
        <dbReference type="PROSITE" id="PS51379"/>
    </source>
</evidence>
<dbReference type="InterPro" id="IPR013783">
    <property type="entry name" value="Ig-like_fold"/>
</dbReference>
<dbReference type="EMBL" id="MTEJ01000059">
    <property type="protein sequence ID" value="OQX12765.1"/>
    <property type="molecule type" value="Genomic_DNA"/>
</dbReference>
<organism evidence="9 10">
    <name type="scientific">Thiothrix lacustris</name>
    <dbReference type="NCBI Taxonomy" id="525917"/>
    <lineage>
        <taxon>Bacteria</taxon>
        <taxon>Pseudomonadati</taxon>
        <taxon>Pseudomonadota</taxon>
        <taxon>Gammaproteobacteria</taxon>
        <taxon>Thiotrichales</taxon>
        <taxon>Thiotrichaceae</taxon>
        <taxon>Thiothrix</taxon>
    </lineage>
</organism>
<evidence type="ECO:0000256" key="2">
    <source>
        <dbReference type="ARBA" id="ARBA00022485"/>
    </source>
</evidence>
<keyword evidence="2" id="KW-0004">4Fe-4S</keyword>
<dbReference type="Pfam" id="PF13746">
    <property type="entry name" value="Fer4_18"/>
    <property type="match status" value="1"/>
</dbReference>
<keyword evidence="3" id="KW-0479">Metal-binding</keyword>
<dbReference type="GO" id="GO:0051539">
    <property type="term" value="F:4 iron, 4 sulfur cluster binding"/>
    <property type="evidence" value="ECO:0007669"/>
    <property type="project" value="UniProtKB-KW"/>
</dbReference>
<dbReference type="SUPFAM" id="SSF54862">
    <property type="entry name" value="4Fe-4S ferredoxins"/>
    <property type="match status" value="1"/>
</dbReference>
<dbReference type="GO" id="GO:0046872">
    <property type="term" value="F:metal ion binding"/>
    <property type="evidence" value="ECO:0007669"/>
    <property type="project" value="UniProtKB-KW"/>
</dbReference>
<feature type="transmembrane region" description="Helical" evidence="7">
    <location>
        <begin position="40"/>
        <end position="57"/>
    </location>
</feature>
<dbReference type="NCBIfam" id="TIGR02745">
    <property type="entry name" value="ccoG_rdxA_fixG"/>
    <property type="match status" value="1"/>
</dbReference>
<evidence type="ECO:0000256" key="5">
    <source>
        <dbReference type="ARBA" id="ARBA00023004"/>
    </source>
</evidence>
<dbReference type="InterPro" id="IPR051684">
    <property type="entry name" value="Electron_Trans/Redox"/>
</dbReference>
<dbReference type="AlphaFoldDB" id="A0A1Y1QSG0"/>
<dbReference type="GO" id="GO:0005886">
    <property type="term" value="C:plasma membrane"/>
    <property type="evidence" value="ECO:0007669"/>
    <property type="project" value="TreeGrafter"/>
</dbReference>
<dbReference type="PROSITE" id="PS51379">
    <property type="entry name" value="4FE4S_FER_2"/>
    <property type="match status" value="1"/>
</dbReference>
<dbReference type="Pfam" id="PF12801">
    <property type="entry name" value="Fer4_5"/>
    <property type="match status" value="1"/>
</dbReference>
<dbReference type="FunFam" id="1.10.1060.10:FF:000015">
    <property type="entry name" value="Cytochrome c oxidase accessory protein CcoG"/>
    <property type="match status" value="1"/>
</dbReference>
<gene>
    <name evidence="9" type="ORF">BWK73_14110</name>
</gene>
<feature type="transmembrane region" description="Helical" evidence="7">
    <location>
        <begin position="333"/>
        <end position="351"/>
    </location>
</feature>
<feature type="transmembrane region" description="Helical" evidence="7">
    <location>
        <begin position="158"/>
        <end position="176"/>
    </location>
</feature>
<comment type="caution">
    <text evidence="9">The sequence shown here is derived from an EMBL/GenBank/DDBJ whole genome shotgun (WGS) entry which is preliminary data.</text>
</comment>
<dbReference type="Gene3D" id="2.60.40.10">
    <property type="entry name" value="Immunoglobulins"/>
    <property type="match status" value="1"/>
</dbReference>
<evidence type="ECO:0000256" key="7">
    <source>
        <dbReference type="SAM" id="Phobius"/>
    </source>
</evidence>
<keyword evidence="7" id="KW-1133">Transmembrane helix</keyword>
<feature type="transmembrane region" description="Helical" evidence="7">
    <location>
        <begin position="84"/>
        <end position="105"/>
    </location>
</feature>